<dbReference type="InterPro" id="IPR020569">
    <property type="entry name" value="UPF0029_Impact_CS"/>
</dbReference>
<evidence type="ECO:0000256" key="1">
    <source>
        <dbReference type="ARBA" id="ARBA00007665"/>
    </source>
</evidence>
<evidence type="ECO:0000313" key="5">
    <source>
        <dbReference type="Proteomes" id="UP001241537"/>
    </source>
</evidence>
<dbReference type="AlphaFoldDB" id="A0AAE3V918"/>
<dbReference type="InterPro" id="IPR015796">
    <property type="entry name" value="Impact_YigZ-like"/>
</dbReference>
<dbReference type="PANTHER" id="PTHR16301:SF20">
    <property type="entry name" value="IMPACT FAMILY MEMBER YIGZ"/>
    <property type="match status" value="1"/>
</dbReference>
<dbReference type="InterPro" id="IPR023582">
    <property type="entry name" value="Impact"/>
</dbReference>
<dbReference type="InterPro" id="IPR015269">
    <property type="entry name" value="UPF0029_Impact_C"/>
</dbReference>
<dbReference type="InterPro" id="IPR036956">
    <property type="entry name" value="Impact_N_sf"/>
</dbReference>
<dbReference type="SUPFAM" id="SSF54980">
    <property type="entry name" value="EF-G C-terminal domain-like"/>
    <property type="match status" value="1"/>
</dbReference>
<dbReference type="Pfam" id="PF09186">
    <property type="entry name" value="DUF1949"/>
    <property type="match status" value="1"/>
</dbReference>
<dbReference type="SUPFAM" id="SSF54211">
    <property type="entry name" value="Ribosomal protein S5 domain 2-like"/>
    <property type="match status" value="1"/>
</dbReference>
<dbReference type="NCBIfam" id="TIGR00257">
    <property type="entry name" value="IMPACT_YIGZ"/>
    <property type="match status" value="1"/>
</dbReference>
<dbReference type="Pfam" id="PF01205">
    <property type="entry name" value="Impact_N"/>
    <property type="match status" value="1"/>
</dbReference>
<dbReference type="InterPro" id="IPR035647">
    <property type="entry name" value="EFG_III/V"/>
</dbReference>
<dbReference type="Gene3D" id="3.30.230.30">
    <property type="entry name" value="Impact, N-terminal domain"/>
    <property type="match status" value="1"/>
</dbReference>
<name>A0AAE3V918_9FIRM</name>
<organism evidence="4 5">
    <name type="scientific">Moryella indoligenes</name>
    <dbReference type="NCBI Taxonomy" id="371674"/>
    <lineage>
        <taxon>Bacteria</taxon>
        <taxon>Bacillati</taxon>
        <taxon>Bacillota</taxon>
        <taxon>Clostridia</taxon>
        <taxon>Lachnospirales</taxon>
        <taxon>Lachnospiraceae</taxon>
        <taxon>Moryella</taxon>
    </lineage>
</organism>
<dbReference type="GO" id="GO:0006446">
    <property type="term" value="P:regulation of translational initiation"/>
    <property type="evidence" value="ECO:0007669"/>
    <property type="project" value="TreeGrafter"/>
</dbReference>
<keyword evidence="5" id="KW-1185">Reference proteome</keyword>
<dbReference type="PANTHER" id="PTHR16301">
    <property type="entry name" value="IMPACT-RELATED"/>
    <property type="match status" value="1"/>
</dbReference>
<feature type="domain" description="Impact N-terminal" evidence="2">
    <location>
        <begin position="22"/>
        <end position="127"/>
    </location>
</feature>
<evidence type="ECO:0000259" key="2">
    <source>
        <dbReference type="Pfam" id="PF01205"/>
    </source>
</evidence>
<gene>
    <name evidence="4" type="ORF">J2S20_000585</name>
</gene>
<dbReference type="GO" id="GO:0005737">
    <property type="term" value="C:cytoplasm"/>
    <property type="evidence" value="ECO:0007669"/>
    <property type="project" value="TreeGrafter"/>
</dbReference>
<proteinExistence type="inferred from homology"/>
<comment type="caution">
    <text evidence="4">The sequence shown here is derived from an EMBL/GenBank/DDBJ whole genome shotgun (WGS) entry which is preliminary data.</text>
</comment>
<reference evidence="4" key="1">
    <citation type="submission" date="2023-07" db="EMBL/GenBank/DDBJ databases">
        <title>Genomic Encyclopedia of Type Strains, Phase IV (KMG-IV): sequencing the most valuable type-strain genomes for metagenomic binning, comparative biology and taxonomic classification.</title>
        <authorList>
            <person name="Goeker M."/>
        </authorList>
    </citation>
    <scope>NUCLEOTIDE SEQUENCE</scope>
    <source>
        <strain evidence="4">DSM 19659</strain>
    </source>
</reference>
<dbReference type="RefSeq" id="WP_307253110.1">
    <property type="nucleotide sequence ID" value="NZ_JAUSTO010000003.1"/>
</dbReference>
<dbReference type="InterPro" id="IPR020568">
    <property type="entry name" value="Ribosomal_Su5_D2-typ_SF"/>
</dbReference>
<dbReference type="InterPro" id="IPR001498">
    <property type="entry name" value="Impact_N"/>
</dbReference>
<accession>A0AAE3V918</accession>
<evidence type="ECO:0000259" key="3">
    <source>
        <dbReference type="Pfam" id="PF09186"/>
    </source>
</evidence>
<dbReference type="EMBL" id="JAUSTO010000003">
    <property type="protein sequence ID" value="MDQ0151903.1"/>
    <property type="molecule type" value="Genomic_DNA"/>
</dbReference>
<feature type="domain" description="UPF0029" evidence="3">
    <location>
        <begin position="146"/>
        <end position="198"/>
    </location>
</feature>
<dbReference type="PROSITE" id="PS00910">
    <property type="entry name" value="UPF0029"/>
    <property type="match status" value="1"/>
</dbReference>
<dbReference type="Gene3D" id="3.30.70.240">
    <property type="match status" value="1"/>
</dbReference>
<protein>
    <submittedName>
        <fullName evidence="4">YigZ family protein</fullName>
    </submittedName>
</protein>
<dbReference type="Proteomes" id="UP001241537">
    <property type="component" value="Unassembled WGS sequence"/>
</dbReference>
<comment type="similarity">
    <text evidence="1">Belongs to the IMPACT family.</text>
</comment>
<sequence>MEKNEKKALLCLRGGEAEITEKKSRFIARVAAVKSEEEAIAFLAGVRKQHREARHNCYAYITGEDGAVEKFSDDGEPAKTAGLPMLELLRKKGLRDVCVVVTRYFGGILLGTGGLVRAYSAAAAAALDASLFSERLRGRLIRWSTDYSFYGKLQYLAEEETLSVMETEFGEAVSMTLLVPEEKAEQIIARVSEQSAGRVLPEEIQKVRYCKAGTCIEGLQVVN</sequence>
<evidence type="ECO:0000313" key="4">
    <source>
        <dbReference type="EMBL" id="MDQ0151903.1"/>
    </source>
</evidence>